<keyword evidence="2" id="KW-1185">Reference proteome</keyword>
<sequence>MSLQASRSRERVITVHGHSKTQRSYRCVAGLLDSSDYECKSSTSEISVKAGPSTANLEVPPKRKRGRKNIFDERLSASLDFAKLSDRKATVVLTSTLKVQPNTPLTVHWDGKLIEDITGHKTVDRLPILVSGQEQKIEKDALWLACRHHIMEIVLEAVVVQALGPSSGPEILIFKRFRSAWPSIDQHFYNPGNSVYISTKEPRLWEEDEDYKASREIVRPMRVVNDIAERGVALIEEFNKIITSDEEQNNSFFWL</sequence>
<comment type="caution">
    <text evidence="1">The sequence shown here is derived from an EMBL/GenBank/DDBJ whole genome shotgun (WGS) entry which is preliminary data.</text>
</comment>
<evidence type="ECO:0000313" key="1">
    <source>
        <dbReference type="EMBL" id="GBP75618.1"/>
    </source>
</evidence>
<reference evidence="1 2" key="1">
    <citation type="journal article" date="2019" name="Commun. Biol.">
        <title>The bagworm genome reveals a unique fibroin gene that provides high tensile strength.</title>
        <authorList>
            <person name="Kono N."/>
            <person name="Nakamura H."/>
            <person name="Ohtoshi R."/>
            <person name="Tomita M."/>
            <person name="Numata K."/>
            <person name="Arakawa K."/>
        </authorList>
    </citation>
    <scope>NUCLEOTIDE SEQUENCE [LARGE SCALE GENOMIC DNA]</scope>
</reference>
<dbReference type="PANTHER" id="PTHR46113:SF1">
    <property type="entry name" value="PEPTIDASE M17 LEUCYL AMINOPEPTIDASE N-TERMINAL DOMAIN-CONTAINING PROTEIN"/>
    <property type="match status" value="1"/>
</dbReference>
<protein>
    <submittedName>
        <fullName evidence="1">Uncharacterized protein</fullName>
    </submittedName>
</protein>
<gene>
    <name evidence="1" type="ORF">EVAR_99218_1</name>
</gene>
<proteinExistence type="predicted"/>
<evidence type="ECO:0000313" key="2">
    <source>
        <dbReference type="Proteomes" id="UP000299102"/>
    </source>
</evidence>
<dbReference type="AlphaFoldDB" id="A0A4C1YHQ5"/>
<name>A0A4C1YHQ5_EUMVA</name>
<dbReference type="EMBL" id="BGZK01001255">
    <property type="protein sequence ID" value="GBP75618.1"/>
    <property type="molecule type" value="Genomic_DNA"/>
</dbReference>
<dbReference type="Proteomes" id="UP000299102">
    <property type="component" value="Unassembled WGS sequence"/>
</dbReference>
<dbReference type="PANTHER" id="PTHR46113">
    <property type="entry name" value="SNAC DOMAIN-CONTAINING PROTEIN"/>
    <property type="match status" value="1"/>
</dbReference>
<accession>A0A4C1YHQ5</accession>
<dbReference type="OrthoDB" id="6626714at2759"/>
<organism evidence="1 2">
    <name type="scientific">Eumeta variegata</name>
    <name type="common">Bagworm moth</name>
    <name type="synonym">Eumeta japonica</name>
    <dbReference type="NCBI Taxonomy" id="151549"/>
    <lineage>
        <taxon>Eukaryota</taxon>
        <taxon>Metazoa</taxon>
        <taxon>Ecdysozoa</taxon>
        <taxon>Arthropoda</taxon>
        <taxon>Hexapoda</taxon>
        <taxon>Insecta</taxon>
        <taxon>Pterygota</taxon>
        <taxon>Neoptera</taxon>
        <taxon>Endopterygota</taxon>
        <taxon>Lepidoptera</taxon>
        <taxon>Glossata</taxon>
        <taxon>Ditrysia</taxon>
        <taxon>Tineoidea</taxon>
        <taxon>Psychidae</taxon>
        <taxon>Oiketicinae</taxon>
        <taxon>Eumeta</taxon>
    </lineage>
</organism>